<sequence>MTYELEFDPRAWREWQKPGETVKKQFKNKLQQIVQNPRIESTRLSDFTGLLQNQA</sequence>
<dbReference type="AlphaFoldDB" id="A0A3S4GHW0"/>
<reference evidence="1 2" key="1">
    <citation type="submission" date="2018-12" db="EMBL/GenBank/DDBJ databases">
        <authorList>
            <consortium name="Pathogen Informatics"/>
        </authorList>
    </citation>
    <scope>NUCLEOTIDE SEQUENCE [LARGE SCALE GENOMIC DNA]</scope>
    <source>
        <strain evidence="1 2">NCTC13635</strain>
    </source>
</reference>
<dbReference type="EC" id="3.1.-.-" evidence="1"/>
<gene>
    <name evidence="1" type="primary">relE</name>
    <name evidence="1" type="ORF">NCTC13635_04642</name>
</gene>
<keyword evidence="1" id="KW-0378">Hydrolase</keyword>
<dbReference type="EMBL" id="LR134162">
    <property type="protein sequence ID" value="VEB04698.1"/>
    <property type="molecule type" value="Genomic_DNA"/>
</dbReference>
<proteinExistence type="predicted"/>
<dbReference type="Gene3D" id="3.30.2310.20">
    <property type="entry name" value="RelE-like"/>
    <property type="match status" value="1"/>
</dbReference>
<dbReference type="InterPro" id="IPR035093">
    <property type="entry name" value="RelE/ParE_toxin_dom_sf"/>
</dbReference>
<accession>A0A3S4GHW0</accession>
<protein>
    <submittedName>
        <fullName evidence="1">RelE/StbE replicon stabilization toxin</fullName>
        <ecNumber evidence="1">3.1.-.-</ecNumber>
    </submittedName>
</protein>
<evidence type="ECO:0000313" key="2">
    <source>
        <dbReference type="Proteomes" id="UP000282433"/>
    </source>
</evidence>
<dbReference type="GO" id="GO:0016787">
    <property type="term" value="F:hydrolase activity"/>
    <property type="evidence" value="ECO:0007669"/>
    <property type="project" value="UniProtKB-KW"/>
</dbReference>
<dbReference type="Proteomes" id="UP000282433">
    <property type="component" value="Chromosome"/>
</dbReference>
<dbReference type="SUPFAM" id="SSF143011">
    <property type="entry name" value="RelE-like"/>
    <property type="match status" value="1"/>
</dbReference>
<name>A0A3S4GHW0_KLEPN</name>
<evidence type="ECO:0000313" key="1">
    <source>
        <dbReference type="EMBL" id="VEB04698.1"/>
    </source>
</evidence>
<organism evidence="1 2">
    <name type="scientific">Klebsiella pneumoniae</name>
    <dbReference type="NCBI Taxonomy" id="573"/>
    <lineage>
        <taxon>Bacteria</taxon>
        <taxon>Pseudomonadati</taxon>
        <taxon>Pseudomonadota</taxon>
        <taxon>Gammaproteobacteria</taxon>
        <taxon>Enterobacterales</taxon>
        <taxon>Enterobacteriaceae</taxon>
        <taxon>Klebsiella/Raoultella group</taxon>
        <taxon>Klebsiella</taxon>
        <taxon>Klebsiella pneumoniae complex</taxon>
    </lineage>
</organism>